<dbReference type="Proteomes" id="UP001295684">
    <property type="component" value="Unassembled WGS sequence"/>
</dbReference>
<accession>A0AAD2D4L6</accession>
<reference evidence="1" key="1">
    <citation type="submission" date="2023-07" db="EMBL/GenBank/DDBJ databases">
        <authorList>
            <consortium name="AG Swart"/>
            <person name="Singh M."/>
            <person name="Singh A."/>
            <person name="Seah K."/>
            <person name="Emmerich C."/>
        </authorList>
    </citation>
    <scope>NUCLEOTIDE SEQUENCE</scope>
    <source>
        <strain evidence="1">DP1</strain>
    </source>
</reference>
<name>A0AAD2D4L6_EUPCR</name>
<dbReference type="EMBL" id="CAMPGE010021571">
    <property type="protein sequence ID" value="CAI2379716.1"/>
    <property type="molecule type" value="Genomic_DNA"/>
</dbReference>
<comment type="caution">
    <text evidence="1">The sequence shown here is derived from an EMBL/GenBank/DDBJ whole genome shotgun (WGS) entry which is preliminary data.</text>
</comment>
<sequence length="68" mass="7388">MPKPTTKSLTILPDHLLQPHKSCPTSSLSVRTLPLLLALQPTLQQAASFLGLAARRSIIIKNLEVCSQ</sequence>
<dbReference type="AlphaFoldDB" id="A0AAD2D4L6"/>
<gene>
    <name evidence="1" type="ORF">ECRASSUSDP1_LOCUS21129</name>
</gene>
<evidence type="ECO:0000313" key="2">
    <source>
        <dbReference type="Proteomes" id="UP001295684"/>
    </source>
</evidence>
<evidence type="ECO:0000313" key="1">
    <source>
        <dbReference type="EMBL" id="CAI2379716.1"/>
    </source>
</evidence>
<organism evidence="1 2">
    <name type="scientific">Euplotes crassus</name>
    <dbReference type="NCBI Taxonomy" id="5936"/>
    <lineage>
        <taxon>Eukaryota</taxon>
        <taxon>Sar</taxon>
        <taxon>Alveolata</taxon>
        <taxon>Ciliophora</taxon>
        <taxon>Intramacronucleata</taxon>
        <taxon>Spirotrichea</taxon>
        <taxon>Hypotrichia</taxon>
        <taxon>Euplotida</taxon>
        <taxon>Euplotidae</taxon>
        <taxon>Moneuplotes</taxon>
    </lineage>
</organism>
<protein>
    <submittedName>
        <fullName evidence="1">Uncharacterized protein</fullName>
    </submittedName>
</protein>
<keyword evidence="2" id="KW-1185">Reference proteome</keyword>
<proteinExistence type="predicted"/>